<dbReference type="Proteomes" id="UP001234297">
    <property type="component" value="Chromosome 3"/>
</dbReference>
<dbReference type="EMBL" id="CM056811">
    <property type="protein sequence ID" value="KAJ8636686.1"/>
    <property type="molecule type" value="Genomic_DNA"/>
</dbReference>
<protein>
    <submittedName>
        <fullName evidence="1">Uncharacterized protein</fullName>
    </submittedName>
</protein>
<evidence type="ECO:0000313" key="1">
    <source>
        <dbReference type="EMBL" id="KAJ8636686.1"/>
    </source>
</evidence>
<organism evidence="1 2">
    <name type="scientific">Persea americana</name>
    <name type="common">Avocado</name>
    <dbReference type="NCBI Taxonomy" id="3435"/>
    <lineage>
        <taxon>Eukaryota</taxon>
        <taxon>Viridiplantae</taxon>
        <taxon>Streptophyta</taxon>
        <taxon>Embryophyta</taxon>
        <taxon>Tracheophyta</taxon>
        <taxon>Spermatophyta</taxon>
        <taxon>Magnoliopsida</taxon>
        <taxon>Magnoliidae</taxon>
        <taxon>Laurales</taxon>
        <taxon>Lauraceae</taxon>
        <taxon>Persea</taxon>
    </lineage>
</organism>
<keyword evidence="2" id="KW-1185">Reference proteome</keyword>
<accession>A0ACC2LT63</accession>
<reference evidence="1 2" key="1">
    <citation type="journal article" date="2022" name="Hortic Res">
        <title>A haplotype resolved chromosomal level avocado genome allows analysis of novel avocado genes.</title>
        <authorList>
            <person name="Nath O."/>
            <person name="Fletcher S.J."/>
            <person name="Hayward A."/>
            <person name="Shaw L.M."/>
            <person name="Masouleh A.K."/>
            <person name="Furtado A."/>
            <person name="Henry R.J."/>
            <person name="Mitter N."/>
        </authorList>
    </citation>
    <scope>NUCLEOTIDE SEQUENCE [LARGE SCALE GENOMIC DNA]</scope>
    <source>
        <strain evidence="2">cv. Hass</strain>
    </source>
</reference>
<comment type="caution">
    <text evidence="1">The sequence shown here is derived from an EMBL/GenBank/DDBJ whole genome shotgun (WGS) entry which is preliminary data.</text>
</comment>
<proteinExistence type="predicted"/>
<sequence length="231" mass="26496">MEKLSQKLNACQGSSKLNEILNAQRPPHLKFGLGFEGESSSKQVKQAPQKTKQIAVNVTPPKAISQTQKPKRKLAPPKKMPQQQNFRPPMRIQSTNFRSISHFHGYCFKCNTYGHKMMTCKFNLRPRNFVNRNSFDALMMYPVECFICHNFGHLARNCVYAHDFNRRQVQFQKANAITYEQRAPTTAELTDVETDKSAKSVKKVWKRKEQKDKANSLIVQTAFKAQGKSTA</sequence>
<name>A0ACC2LT63_PERAE</name>
<evidence type="ECO:0000313" key="2">
    <source>
        <dbReference type="Proteomes" id="UP001234297"/>
    </source>
</evidence>
<gene>
    <name evidence="1" type="ORF">MRB53_010953</name>
</gene>